<dbReference type="PANTHER" id="PTHR10353">
    <property type="entry name" value="GLYCOSYL HYDROLASE"/>
    <property type="match status" value="1"/>
</dbReference>
<sequence>MNDAFPKGFLWGGAAANTALDWQRLLSGTPAIPAGVAAGKVAAPLEQLTADTLPANWPAVLELIRTIGYKTLRVTLDWAVLCREGRQPEAQLLETYRQIFMQCQRDGIEPIVVLTTGTLPPTLATAKVDWTDRQVITQFAGYCQTMLLTFKEWVHYWIAFDDVNATFVQPRGPKLTRQAQFQALHHQLVASAEVVQLAHRVNPDNWVGCQLRGRFNYPESGQPADVLTSQKTLAINNWVCGDVQVRGSYPYFTKRYLEIQHVHLHTERNDLATLRAGKVDFLAVNYVPAGDAESDPDGLRLYLNTVYGRYGVPVLLTTTGRSDLTDDQRITQLKANIEAMHVAIEDGVDLIGYVPREYLNLSHPQAGTSQAHWLPTKSVYWYRKVIASNGADLGLDNLAIKWGLK</sequence>
<evidence type="ECO:0000256" key="1">
    <source>
        <dbReference type="RuleBase" id="RU003690"/>
    </source>
</evidence>
<organism evidence="2 3">
    <name type="scientific">Lactiplantibacillus modestisalitolerans</name>
    <dbReference type="NCBI Taxonomy" id="1457219"/>
    <lineage>
        <taxon>Bacteria</taxon>
        <taxon>Bacillati</taxon>
        <taxon>Bacillota</taxon>
        <taxon>Bacilli</taxon>
        <taxon>Lactobacillales</taxon>
        <taxon>Lactobacillaceae</taxon>
        <taxon>Lactiplantibacillus</taxon>
    </lineage>
</organism>
<evidence type="ECO:0000313" key="2">
    <source>
        <dbReference type="EMBL" id="MFB9769186.1"/>
    </source>
</evidence>
<dbReference type="SUPFAM" id="SSF51445">
    <property type="entry name" value="(Trans)glycosidases"/>
    <property type="match status" value="1"/>
</dbReference>
<proteinExistence type="inferred from homology"/>
<comment type="caution">
    <text evidence="2">The sequence shown here is derived from an EMBL/GenBank/DDBJ whole genome shotgun (WGS) entry which is preliminary data.</text>
</comment>
<accession>A0ABV5WTY6</accession>
<name>A0ABV5WTY6_9LACO</name>
<dbReference type="EMBL" id="JBHLZY010000009">
    <property type="protein sequence ID" value="MFB9769186.1"/>
    <property type="molecule type" value="Genomic_DNA"/>
</dbReference>
<dbReference type="RefSeq" id="WP_137642340.1">
    <property type="nucleotide sequence ID" value="NZ_BJEA01000008.1"/>
</dbReference>
<gene>
    <name evidence="2" type="ORF">ACFFLI_04750</name>
</gene>
<dbReference type="InterPro" id="IPR017853">
    <property type="entry name" value="GH"/>
</dbReference>
<dbReference type="Gene3D" id="3.20.20.80">
    <property type="entry name" value="Glycosidases"/>
    <property type="match status" value="2"/>
</dbReference>
<dbReference type="Proteomes" id="UP001589691">
    <property type="component" value="Unassembled WGS sequence"/>
</dbReference>
<dbReference type="Pfam" id="PF00232">
    <property type="entry name" value="Glyco_hydro_1"/>
    <property type="match status" value="2"/>
</dbReference>
<protein>
    <submittedName>
        <fullName evidence="2">Family 1 glycosylhydrolase</fullName>
    </submittedName>
</protein>
<reference evidence="2 3" key="1">
    <citation type="submission" date="2024-09" db="EMBL/GenBank/DDBJ databases">
        <authorList>
            <person name="Sun Q."/>
            <person name="Mori K."/>
        </authorList>
    </citation>
    <scope>NUCLEOTIDE SEQUENCE [LARGE SCALE GENOMIC DNA]</scope>
    <source>
        <strain evidence="2 3">TBRC 4576</strain>
    </source>
</reference>
<keyword evidence="3" id="KW-1185">Reference proteome</keyword>
<evidence type="ECO:0000313" key="3">
    <source>
        <dbReference type="Proteomes" id="UP001589691"/>
    </source>
</evidence>
<dbReference type="PANTHER" id="PTHR10353:SF296">
    <property type="entry name" value="6-PHOSPHO-BETA-GLUCOSIDASE"/>
    <property type="match status" value="1"/>
</dbReference>
<dbReference type="InterPro" id="IPR001360">
    <property type="entry name" value="Glyco_hydro_1"/>
</dbReference>
<comment type="similarity">
    <text evidence="1">Belongs to the glycosyl hydrolase 1 family.</text>
</comment>